<evidence type="ECO:0000256" key="5">
    <source>
        <dbReference type="ARBA" id="ARBA00022490"/>
    </source>
</evidence>
<feature type="compositionally biased region" description="Basic and acidic residues" evidence="15">
    <location>
        <begin position="520"/>
        <end position="529"/>
    </location>
</feature>
<keyword evidence="5" id="KW-0963">Cytoplasm</keyword>
<feature type="compositionally biased region" description="Polar residues" evidence="15">
    <location>
        <begin position="489"/>
        <end position="514"/>
    </location>
</feature>
<protein>
    <submittedName>
        <fullName evidence="18">Protein maelstrom-like</fullName>
    </submittedName>
</protein>
<proteinExistence type="inferred from homology"/>
<sequence length="793" mass="89436">MAPKKISAFMLFVTEWRKTNDCGFEMTIDQAVAHCSEIWKEMTTLERGPYCSKAKDANGMNGNRVERLNCYGHPVTHVEQDKRQVEDRENLQKRTIERMVMDAKNSDDLENAKFVLVAFNVFTEDVIHDVYVPAEFSACEFSLKDGVRSVYSTLIAPDSLIFGHASDAIHHAATTHELPLPPRALGDRKMLNVFRNILEYLKKCQWDDRFVVFTPSKGIPMVTKCFSYLGEGCGVELIKVLDLHYLFFMLKKVVMDVAGFPDPGINKHVTDMIFKRDTFDLAPEIACQYHEEIDRTKYCTQSMVTRWAYTFCDYMCGNLAIALQPGKHKPLSNEPNPDASISIEAFWQEIQSQDTEMTSTSRPFVASSTHDPTDHTAFASDLKEERESPRLGRRFARGRRTSGGSRDTTLRDPFYSPSGSRFRQEILSQDTETPSRSQHSVASSSNVTFTFDLSEVRESPRLGRLFARGRRTSGGSRDTPTGSRFRQEILSQDTETPSSSQHSIASRSYVSSDHTAFASDLKEEREFHMPGRRFARGRRTSGGSRNTIQRDPFYSLPGSGKENQAQDTETPSTSRPFVASSSNVSTDHTAFASDLKEERQFHIPVRRFARGRRTSGGSRDTPTGSRFRQGILFQDTETPSSSLHSVASRSYVPSDNSAFASDLNEEREFLAIGRRFTRGLRISGGSRDPLYPLPGSRSWKENQAQDTEAPSSSRPLVASSSFVPTDHTSFASDFNEEREFHMIGRRFARGRRTFGGTRNTTLRERNSGAWDLPTSSHSLLKLTDKDLSKKNAN</sequence>
<keyword evidence="14" id="KW-0469">Meiosis</keyword>
<dbReference type="PANTHER" id="PTHR21358:SF4">
    <property type="entry name" value="PROTEIN MAELSTROM HOMOLOG"/>
    <property type="match status" value="1"/>
</dbReference>
<gene>
    <name evidence="18" type="primary">LOC108014442</name>
</gene>
<dbReference type="PANTHER" id="PTHR21358">
    <property type="entry name" value="PROTEIN MAELSTROM HOMOLOG"/>
    <property type="match status" value="1"/>
</dbReference>
<name>A0AB40A555_DROSZ</name>
<evidence type="ECO:0000256" key="10">
    <source>
        <dbReference type="ARBA" id="ARBA00023125"/>
    </source>
</evidence>
<dbReference type="SUPFAM" id="SSF47095">
    <property type="entry name" value="HMG-box"/>
    <property type="match status" value="1"/>
</dbReference>
<dbReference type="GO" id="GO:0034587">
    <property type="term" value="P:piRNA processing"/>
    <property type="evidence" value="ECO:0007669"/>
    <property type="project" value="TreeGrafter"/>
</dbReference>
<dbReference type="InterPro" id="IPR039259">
    <property type="entry name" value="Protein_maelstrom"/>
</dbReference>
<evidence type="ECO:0000313" key="18">
    <source>
        <dbReference type="RefSeq" id="XP_036671525.3"/>
    </source>
</evidence>
<dbReference type="InterPro" id="IPR024970">
    <property type="entry name" value="Maelstrom"/>
</dbReference>
<comment type="similarity">
    <text evidence="3">Belongs to the maelstrom family.</text>
</comment>
<evidence type="ECO:0000256" key="13">
    <source>
        <dbReference type="ARBA" id="ARBA00023242"/>
    </source>
</evidence>
<dbReference type="GO" id="GO:0043565">
    <property type="term" value="F:sequence-specific DNA binding"/>
    <property type="evidence" value="ECO:0007669"/>
    <property type="project" value="TreeGrafter"/>
</dbReference>
<feature type="region of interest" description="Disordered" evidence="15">
    <location>
        <begin position="683"/>
        <end position="720"/>
    </location>
</feature>
<organism evidence="17 18">
    <name type="scientific">Drosophila suzukii</name>
    <name type="common">Spotted-wing drosophila fruit fly</name>
    <dbReference type="NCBI Taxonomy" id="28584"/>
    <lineage>
        <taxon>Eukaryota</taxon>
        <taxon>Metazoa</taxon>
        <taxon>Ecdysozoa</taxon>
        <taxon>Arthropoda</taxon>
        <taxon>Hexapoda</taxon>
        <taxon>Insecta</taxon>
        <taxon>Pterygota</taxon>
        <taxon>Neoptera</taxon>
        <taxon>Endopterygota</taxon>
        <taxon>Diptera</taxon>
        <taxon>Brachycera</taxon>
        <taxon>Muscomorpha</taxon>
        <taxon>Ephydroidea</taxon>
        <taxon>Drosophilidae</taxon>
        <taxon>Drosophila</taxon>
        <taxon>Sophophora</taxon>
    </lineage>
</organism>
<dbReference type="GO" id="GO:0048477">
    <property type="term" value="P:oogenesis"/>
    <property type="evidence" value="ECO:0007669"/>
    <property type="project" value="UniProtKB-KW"/>
</dbReference>
<dbReference type="GO" id="GO:0060964">
    <property type="term" value="P:regulation of miRNA-mediated gene silencing"/>
    <property type="evidence" value="ECO:0007669"/>
    <property type="project" value="InterPro"/>
</dbReference>
<evidence type="ECO:0000256" key="9">
    <source>
        <dbReference type="ARBA" id="ARBA00023015"/>
    </source>
</evidence>
<keyword evidence="10" id="KW-0238">DNA-binding</keyword>
<feature type="compositionally biased region" description="Low complexity" evidence="15">
    <location>
        <begin position="709"/>
        <end position="720"/>
    </location>
</feature>
<evidence type="ECO:0000256" key="4">
    <source>
        <dbReference type="ARBA" id="ARBA00022473"/>
    </source>
</evidence>
<dbReference type="Pfam" id="PF13017">
    <property type="entry name" value="Maelstrom"/>
    <property type="match status" value="1"/>
</dbReference>
<feature type="region of interest" description="Disordered" evidence="15">
    <location>
        <begin position="464"/>
        <end position="584"/>
    </location>
</feature>
<evidence type="ECO:0000256" key="11">
    <source>
        <dbReference type="ARBA" id="ARBA00023158"/>
    </source>
</evidence>
<dbReference type="RefSeq" id="XP_036671525.3">
    <property type="nucleotide sequence ID" value="XM_036815630.3"/>
</dbReference>
<keyword evidence="4" id="KW-0217">Developmental protein</keyword>
<dbReference type="GO" id="GO:0043186">
    <property type="term" value="C:P granule"/>
    <property type="evidence" value="ECO:0007669"/>
    <property type="project" value="TreeGrafter"/>
</dbReference>
<evidence type="ECO:0000256" key="6">
    <source>
        <dbReference type="ARBA" id="ARBA00022491"/>
    </source>
</evidence>
<dbReference type="GO" id="GO:0005634">
    <property type="term" value="C:nucleus"/>
    <property type="evidence" value="ECO:0007669"/>
    <property type="project" value="UniProtKB-SubCell"/>
</dbReference>
<dbReference type="GO" id="GO:0007283">
    <property type="term" value="P:spermatogenesis"/>
    <property type="evidence" value="ECO:0007669"/>
    <property type="project" value="TreeGrafter"/>
</dbReference>
<feature type="region of interest" description="Disordered" evidence="15">
    <location>
        <begin position="751"/>
        <end position="775"/>
    </location>
</feature>
<keyword evidence="17" id="KW-1185">Reference proteome</keyword>
<feature type="compositionally biased region" description="Low complexity" evidence="15">
    <location>
        <begin position="473"/>
        <end position="484"/>
    </location>
</feature>
<evidence type="ECO:0000259" key="16">
    <source>
        <dbReference type="Pfam" id="PF13017"/>
    </source>
</evidence>
<feature type="compositionally biased region" description="Polar residues" evidence="15">
    <location>
        <begin position="561"/>
        <end position="584"/>
    </location>
</feature>
<feature type="region of interest" description="Disordered" evidence="15">
    <location>
        <begin position="357"/>
        <end position="422"/>
    </location>
</feature>
<evidence type="ECO:0000256" key="15">
    <source>
        <dbReference type="SAM" id="MobiDB-lite"/>
    </source>
</evidence>
<dbReference type="Proteomes" id="UP001652628">
    <property type="component" value="Chromosome 3"/>
</dbReference>
<dbReference type="GO" id="GO:0007140">
    <property type="term" value="P:male meiotic nuclear division"/>
    <property type="evidence" value="ECO:0007669"/>
    <property type="project" value="TreeGrafter"/>
</dbReference>
<dbReference type="CDD" id="cd00084">
    <property type="entry name" value="HMG-box_SF"/>
    <property type="match status" value="1"/>
</dbReference>
<reference evidence="18" key="1">
    <citation type="submission" date="2025-08" db="UniProtKB">
        <authorList>
            <consortium name="RefSeq"/>
        </authorList>
    </citation>
    <scope>IDENTIFICATION</scope>
</reference>
<feature type="domain" description="Maelstrom" evidence="16">
    <location>
        <begin position="126"/>
        <end position="334"/>
    </location>
</feature>
<evidence type="ECO:0000313" key="17">
    <source>
        <dbReference type="Proteomes" id="UP001652628"/>
    </source>
</evidence>
<dbReference type="Gene3D" id="1.10.30.10">
    <property type="entry name" value="High mobility group box domain"/>
    <property type="match status" value="1"/>
</dbReference>
<feature type="compositionally biased region" description="Basic and acidic residues" evidence="15">
    <location>
        <begin position="381"/>
        <end position="390"/>
    </location>
</feature>
<keyword evidence="8" id="KW-0896">Oogenesis</keyword>
<comment type="subcellular location">
    <subcellularLocation>
        <location evidence="2">Cytoplasm</location>
    </subcellularLocation>
    <subcellularLocation>
        <location evidence="1">Nucleus</location>
    </subcellularLocation>
</comment>
<keyword evidence="6" id="KW-0678">Repressor</keyword>
<keyword evidence="9" id="KW-0805">Transcription regulation</keyword>
<evidence type="ECO:0000256" key="14">
    <source>
        <dbReference type="ARBA" id="ARBA00023254"/>
    </source>
</evidence>
<feature type="compositionally biased region" description="Basic residues" evidence="15">
    <location>
        <begin position="530"/>
        <end position="539"/>
    </location>
</feature>
<feature type="compositionally biased region" description="Polar residues" evidence="15">
    <location>
        <begin position="357"/>
        <end position="370"/>
    </location>
</feature>
<evidence type="ECO:0000256" key="7">
    <source>
        <dbReference type="ARBA" id="ARBA00022782"/>
    </source>
</evidence>
<keyword evidence="13" id="KW-0539">Nucleus</keyword>
<evidence type="ECO:0000256" key="3">
    <source>
        <dbReference type="ARBA" id="ARBA00007057"/>
    </source>
</evidence>
<evidence type="ECO:0000256" key="8">
    <source>
        <dbReference type="ARBA" id="ARBA00022943"/>
    </source>
</evidence>
<feature type="compositionally biased region" description="Basic residues" evidence="15">
    <location>
        <begin position="391"/>
        <end position="400"/>
    </location>
</feature>
<dbReference type="AlphaFoldDB" id="A0AB40A555"/>
<dbReference type="GO" id="GO:0045892">
    <property type="term" value="P:negative regulation of DNA-templated transcription"/>
    <property type="evidence" value="ECO:0007669"/>
    <property type="project" value="TreeGrafter"/>
</dbReference>
<dbReference type="GeneID" id="108014442"/>
<evidence type="ECO:0000256" key="12">
    <source>
        <dbReference type="ARBA" id="ARBA00023163"/>
    </source>
</evidence>
<keyword evidence="7" id="KW-0221">Differentiation</keyword>
<accession>A0AB40A555</accession>
<evidence type="ECO:0000256" key="2">
    <source>
        <dbReference type="ARBA" id="ARBA00004496"/>
    </source>
</evidence>
<dbReference type="InterPro" id="IPR036910">
    <property type="entry name" value="HMG_box_dom_sf"/>
</dbReference>
<keyword evidence="12" id="KW-0804">Transcription</keyword>
<evidence type="ECO:0000256" key="1">
    <source>
        <dbReference type="ARBA" id="ARBA00004123"/>
    </source>
</evidence>
<keyword evidence="11" id="KW-0943">RNA-mediated gene silencing</keyword>